<keyword evidence="1" id="KW-0694">RNA-binding</keyword>
<dbReference type="PANTHER" id="PTHR23189">
    <property type="entry name" value="RNA RECOGNITION MOTIF-CONTAINING"/>
    <property type="match status" value="1"/>
</dbReference>
<evidence type="ECO:0000313" key="4">
    <source>
        <dbReference type="Proteomes" id="UP000507245"/>
    </source>
</evidence>
<sequence>MAVQITGGFQGLNPYAPEFFPNQNLLSLSGSIIPSYVYPPPPLVNPNQYSSFYFSYLHQTNTTTFDTNFNPSDTNHSFNPLFPTQITQQAPLNFLQPSTEPTLTLPHEEHGLRGVQNQEAKTVPRPPRPRAAKGYYRNKKRCSFGHGGLGSSFNESRRGNGMGNNWLVPNKVRSKQFSDVLPVVRGGDNTTVMIRNIPNKYNRDLLMAFLDTHCAMENKKYENLGREGGGDNSTLISAYDFLYLPIDFQTGFNKGYAFVNFTSPEAVWKFYKAAHSQAWELFHSTKIRQIAYAKIQGKKGLVRHFETMGFPCESEDVLPVSFEPPRDGLRRRVLRTTVGKLIFREEEKSQ</sequence>
<organism evidence="3 4">
    <name type="scientific">Prunus armeniaca</name>
    <name type="common">Apricot</name>
    <name type="synonym">Armeniaca vulgaris</name>
    <dbReference type="NCBI Taxonomy" id="36596"/>
    <lineage>
        <taxon>Eukaryota</taxon>
        <taxon>Viridiplantae</taxon>
        <taxon>Streptophyta</taxon>
        <taxon>Embryophyta</taxon>
        <taxon>Tracheophyta</taxon>
        <taxon>Spermatophyta</taxon>
        <taxon>Magnoliopsida</taxon>
        <taxon>eudicotyledons</taxon>
        <taxon>Gunneridae</taxon>
        <taxon>Pentapetalae</taxon>
        <taxon>rosids</taxon>
        <taxon>fabids</taxon>
        <taxon>Rosales</taxon>
        <taxon>Rosaceae</taxon>
        <taxon>Amygdaloideae</taxon>
        <taxon>Amygdaleae</taxon>
        <taxon>Prunus</taxon>
    </lineage>
</organism>
<proteinExistence type="predicted"/>
<keyword evidence="4" id="KW-1185">Reference proteome</keyword>
<dbReference type="Proteomes" id="UP000507245">
    <property type="component" value="Unassembled WGS sequence"/>
</dbReference>
<dbReference type="InterPro" id="IPR012677">
    <property type="entry name" value="Nucleotide-bd_a/b_plait_sf"/>
</dbReference>
<dbReference type="OrthoDB" id="417481at2759"/>
<feature type="domain" description="Mei2-like C-terminal RNA recognition motif" evidence="2">
    <location>
        <begin position="237"/>
        <end position="305"/>
    </location>
</feature>
<name>A0A6J5Y2T2_PRUAR</name>
<gene>
    <name evidence="3" type="ORF">ORAREDHAP_LOCUS49251</name>
</gene>
<reference evidence="4" key="1">
    <citation type="journal article" date="2020" name="Genome Biol.">
        <title>Gamete binning: chromosome-level and haplotype-resolved genome assembly enabled by high-throughput single-cell sequencing of gamete genomes.</title>
        <authorList>
            <person name="Campoy J.A."/>
            <person name="Sun H."/>
            <person name="Goel M."/>
            <person name="Jiao W.-B."/>
            <person name="Folz-Donahue K."/>
            <person name="Wang N."/>
            <person name="Rubio M."/>
            <person name="Liu C."/>
            <person name="Kukat C."/>
            <person name="Ruiz D."/>
            <person name="Huettel B."/>
            <person name="Schneeberger K."/>
        </authorList>
    </citation>
    <scope>NUCLEOTIDE SEQUENCE [LARGE SCALE GENOMIC DNA]</scope>
    <source>
        <strain evidence="4">cv. Rojo Pasion</strain>
    </source>
</reference>
<accession>A0A6J5Y2T2</accession>
<dbReference type="Pfam" id="PF04059">
    <property type="entry name" value="RRM_2"/>
    <property type="match status" value="1"/>
</dbReference>
<evidence type="ECO:0000313" key="3">
    <source>
        <dbReference type="EMBL" id="CAB4320426.1"/>
    </source>
</evidence>
<protein>
    <recommendedName>
        <fullName evidence="2">Mei2-like C-terminal RNA recognition motif domain-containing protein</fullName>
    </recommendedName>
</protein>
<dbReference type="InterPro" id="IPR007201">
    <property type="entry name" value="Mei2-like_Rrm_C"/>
</dbReference>
<dbReference type="Gene3D" id="3.30.70.330">
    <property type="match status" value="1"/>
</dbReference>
<evidence type="ECO:0000256" key="1">
    <source>
        <dbReference type="ARBA" id="ARBA00022884"/>
    </source>
</evidence>
<dbReference type="SUPFAM" id="SSF54928">
    <property type="entry name" value="RNA-binding domain, RBD"/>
    <property type="match status" value="1"/>
</dbReference>
<evidence type="ECO:0000259" key="2">
    <source>
        <dbReference type="Pfam" id="PF04059"/>
    </source>
</evidence>
<dbReference type="GO" id="GO:0003723">
    <property type="term" value="F:RNA binding"/>
    <property type="evidence" value="ECO:0007669"/>
    <property type="project" value="UniProtKB-KW"/>
</dbReference>
<dbReference type="AlphaFoldDB" id="A0A6J5Y2T2"/>
<dbReference type="InterPro" id="IPR035979">
    <property type="entry name" value="RBD_domain_sf"/>
</dbReference>
<dbReference type="EMBL" id="CAEKKB010000008">
    <property type="protein sequence ID" value="CAB4320426.1"/>
    <property type="molecule type" value="Genomic_DNA"/>
</dbReference>